<comment type="cofactor">
    <cofactor evidence="1">
        <name>Mg(2+)</name>
        <dbReference type="ChEBI" id="CHEBI:18420"/>
    </cofactor>
</comment>
<name>A0A174CU50_9FIRM</name>
<keyword evidence="2" id="KW-0479">Metal-binding</keyword>
<dbReference type="AlphaFoldDB" id="A0A174CU50"/>
<keyword evidence="6" id="KW-0670">Pyruvate</keyword>
<dbReference type="InterPro" id="IPR005801">
    <property type="entry name" value="ADC_synthase"/>
</dbReference>
<dbReference type="PANTHER" id="PTHR11236">
    <property type="entry name" value="AMINOBENZOATE/ANTHRANILATE SYNTHASE"/>
    <property type="match status" value="1"/>
</dbReference>
<accession>A0A174CU50</accession>
<dbReference type="GO" id="GO:0000162">
    <property type="term" value="P:L-tryptophan biosynthetic process"/>
    <property type="evidence" value="ECO:0007669"/>
    <property type="project" value="TreeGrafter"/>
</dbReference>
<keyword evidence="4 6" id="KW-0456">Lyase</keyword>
<dbReference type="InterPro" id="IPR019996">
    <property type="entry name" value="Salicylate_synthase"/>
</dbReference>
<dbReference type="SUPFAM" id="SSF56322">
    <property type="entry name" value="ADC synthase"/>
    <property type="match status" value="1"/>
</dbReference>
<dbReference type="GO" id="GO:0046872">
    <property type="term" value="F:metal ion binding"/>
    <property type="evidence" value="ECO:0007669"/>
    <property type="project" value="UniProtKB-KW"/>
</dbReference>
<evidence type="ECO:0000313" key="6">
    <source>
        <dbReference type="EMBL" id="CUO17021.1"/>
    </source>
</evidence>
<evidence type="ECO:0000256" key="4">
    <source>
        <dbReference type="ARBA" id="ARBA00023239"/>
    </source>
</evidence>
<dbReference type="InterPro" id="IPR019999">
    <property type="entry name" value="Anth_synth_I-like"/>
</dbReference>
<dbReference type="RefSeq" id="WP_055152317.1">
    <property type="nucleotide sequence ID" value="NZ_CYZU01000010.1"/>
</dbReference>
<evidence type="ECO:0000313" key="7">
    <source>
        <dbReference type="Proteomes" id="UP000095544"/>
    </source>
</evidence>
<dbReference type="PRINTS" id="PR00095">
    <property type="entry name" value="ANTSNTHASEI"/>
</dbReference>
<dbReference type="OrthoDB" id="9803598at2"/>
<feature type="domain" description="Chorismate-utilising enzyme C-terminal" evidence="5">
    <location>
        <begin position="177"/>
        <end position="431"/>
    </location>
</feature>
<dbReference type="Pfam" id="PF00425">
    <property type="entry name" value="Chorismate_bind"/>
    <property type="match status" value="1"/>
</dbReference>
<gene>
    <name evidence="6" type="primary">mbtI</name>
    <name evidence="6" type="ORF">ERS852491_01472</name>
</gene>
<proteinExistence type="predicted"/>
<dbReference type="Gene3D" id="3.60.120.10">
    <property type="entry name" value="Anthranilate synthase"/>
    <property type="match status" value="1"/>
</dbReference>
<organism evidence="6 7">
    <name type="scientific">Faecalicatena contorta</name>
    <dbReference type="NCBI Taxonomy" id="39482"/>
    <lineage>
        <taxon>Bacteria</taxon>
        <taxon>Bacillati</taxon>
        <taxon>Bacillota</taxon>
        <taxon>Clostridia</taxon>
        <taxon>Lachnospirales</taxon>
        <taxon>Lachnospiraceae</taxon>
        <taxon>Faecalicatena</taxon>
    </lineage>
</organism>
<protein>
    <submittedName>
        <fullName evidence="6">Isochorismate synthase/isochorismate-pyruvate lyase mbtI</fullName>
        <ecNumber evidence="6">4.1.3.-</ecNumber>
    </submittedName>
</protein>
<dbReference type="InterPro" id="IPR015890">
    <property type="entry name" value="Chorismate_C"/>
</dbReference>
<evidence type="ECO:0000256" key="1">
    <source>
        <dbReference type="ARBA" id="ARBA00001946"/>
    </source>
</evidence>
<dbReference type="PANTHER" id="PTHR11236:SF48">
    <property type="entry name" value="ISOCHORISMATE SYNTHASE MENF"/>
    <property type="match status" value="1"/>
</dbReference>
<dbReference type="GO" id="GO:0016833">
    <property type="term" value="F:oxo-acid-lyase activity"/>
    <property type="evidence" value="ECO:0007669"/>
    <property type="project" value="InterPro"/>
</dbReference>
<reference evidence="6 7" key="1">
    <citation type="submission" date="2015-09" db="EMBL/GenBank/DDBJ databases">
        <authorList>
            <consortium name="Pathogen Informatics"/>
        </authorList>
    </citation>
    <scope>NUCLEOTIDE SEQUENCE [LARGE SCALE GENOMIC DNA]</scope>
    <source>
        <strain evidence="6 7">2789STDY5834876</strain>
    </source>
</reference>
<dbReference type="GO" id="GO:0008909">
    <property type="term" value="F:isochorismate synthase activity"/>
    <property type="evidence" value="ECO:0007669"/>
    <property type="project" value="InterPro"/>
</dbReference>
<dbReference type="NCBIfam" id="TIGR03494">
    <property type="entry name" value="salicyl_syn"/>
    <property type="match status" value="1"/>
</dbReference>
<dbReference type="STRING" id="39482.ERS852491_01472"/>
<dbReference type="Proteomes" id="UP000095544">
    <property type="component" value="Unassembled WGS sequence"/>
</dbReference>
<dbReference type="EC" id="4.1.3.-" evidence="6"/>
<dbReference type="EMBL" id="CYZU01000010">
    <property type="protein sequence ID" value="CUO17021.1"/>
    <property type="molecule type" value="Genomic_DNA"/>
</dbReference>
<sequence length="442" mass="50611">MKEYIKKIVERSNAITCTDAIRLYDNEEYFCLYENGKEISVGIGKYIEIYATENFITIISEKETIKKKINDLCIDLKALLEGLEIEDWRMYGLANFSLARYTYDLSLEPETDALLHFFIPEKEYRINGNTVVLKSFTRDEIECMERRLDRVLCEKIGFPEDIKEKLEIADSIINYDEDYYKKIVTTGVEEIRNNNYQKVILSRKIPVDCKLDMFKTFAAGRAVNTPARSYICKMDEMEVVGFSPETVTEIDRDGNVYTFPLAGTRALTKDVEENKRLREELLRDTKEIAEHAVSVKLAAEELQQICEEGTVIVTEFMSIMERGTVQHLGSRLKGKMRKEFNSWHALCKLFPAVTASGIPKKQAIDAIGRIEKEPRGLYSGSVLITDQDGYMDAALVLRSIFQNKEKTWIRVGAGIVEMSNPEREFTETQEKVSSVAATLVSV</sequence>
<evidence type="ECO:0000256" key="2">
    <source>
        <dbReference type="ARBA" id="ARBA00022723"/>
    </source>
</evidence>
<keyword evidence="3" id="KW-0460">Magnesium</keyword>
<evidence type="ECO:0000259" key="5">
    <source>
        <dbReference type="Pfam" id="PF00425"/>
    </source>
</evidence>
<evidence type="ECO:0000256" key="3">
    <source>
        <dbReference type="ARBA" id="ARBA00022842"/>
    </source>
</evidence>